<comment type="similarity">
    <text evidence="2">Belongs to the MscS (TC 1.A.23) family.</text>
</comment>
<evidence type="ECO:0000256" key="5">
    <source>
        <dbReference type="ARBA" id="ARBA00022989"/>
    </source>
</evidence>
<dbReference type="OrthoDB" id="1522493at2"/>
<organism evidence="11 12">
    <name type="scientific">Hymenobacter roseosalivarius DSM 11622</name>
    <dbReference type="NCBI Taxonomy" id="645990"/>
    <lineage>
        <taxon>Bacteria</taxon>
        <taxon>Pseudomonadati</taxon>
        <taxon>Bacteroidota</taxon>
        <taxon>Cytophagia</taxon>
        <taxon>Cytophagales</taxon>
        <taxon>Hymenobacteraceae</taxon>
        <taxon>Hymenobacter</taxon>
    </lineage>
</organism>
<dbReference type="SUPFAM" id="SSF82861">
    <property type="entry name" value="Mechanosensitive channel protein MscS (YggB), transmembrane region"/>
    <property type="match status" value="1"/>
</dbReference>
<dbReference type="Pfam" id="PF21082">
    <property type="entry name" value="MS_channel_3rd"/>
    <property type="match status" value="1"/>
</dbReference>
<protein>
    <submittedName>
        <fullName evidence="11">MscS Mechanosensitive ion channel</fullName>
    </submittedName>
</protein>
<keyword evidence="5 8" id="KW-1133">Transmembrane helix</keyword>
<feature type="region of interest" description="Disordered" evidence="7">
    <location>
        <begin position="290"/>
        <end position="321"/>
    </location>
</feature>
<gene>
    <name evidence="11" type="ORF">SAMN00120144_0156</name>
</gene>
<evidence type="ECO:0000256" key="1">
    <source>
        <dbReference type="ARBA" id="ARBA00004651"/>
    </source>
</evidence>
<dbReference type="SUPFAM" id="SSF82689">
    <property type="entry name" value="Mechanosensitive channel protein MscS (YggB), C-terminal domain"/>
    <property type="match status" value="1"/>
</dbReference>
<keyword evidence="4 8" id="KW-0812">Transmembrane</keyword>
<dbReference type="InterPro" id="IPR011066">
    <property type="entry name" value="MscS_channel_C_sf"/>
</dbReference>
<feature type="transmembrane region" description="Helical" evidence="8">
    <location>
        <begin position="12"/>
        <end position="36"/>
    </location>
</feature>
<evidence type="ECO:0000256" key="7">
    <source>
        <dbReference type="SAM" id="MobiDB-lite"/>
    </source>
</evidence>
<keyword evidence="3" id="KW-1003">Cell membrane</keyword>
<dbReference type="AlphaFoldDB" id="A0A1W1W167"/>
<dbReference type="InterPro" id="IPR011014">
    <property type="entry name" value="MscS_channel_TM-2"/>
</dbReference>
<keyword evidence="6 8" id="KW-0472">Membrane</keyword>
<accession>A0A1W1W167</accession>
<dbReference type="EMBL" id="FWWW01000091">
    <property type="protein sequence ID" value="SMB99367.1"/>
    <property type="molecule type" value="Genomic_DNA"/>
</dbReference>
<dbReference type="PANTHER" id="PTHR30221:SF1">
    <property type="entry name" value="SMALL-CONDUCTANCE MECHANOSENSITIVE CHANNEL"/>
    <property type="match status" value="1"/>
</dbReference>
<dbReference type="InterPro" id="IPR010920">
    <property type="entry name" value="LSM_dom_sf"/>
</dbReference>
<dbReference type="PANTHER" id="PTHR30221">
    <property type="entry name" value="SMALL-CONDUCTANCE MECHANOSENSITIVE CHANNEL"/>
    <property type="match status" value="1"/>
</dbReference>
<evidence type="ECO:0000313" key="11">
    <source>
        <dbReference type="EMBL" id="SMB99367.1"/>
    </source>
</evidence>
<evidence type="ECO:0000259" key="10">
    <source>
        <dbReference type="Pfam" id="PF21082"/>
    </source>
</evidence>
<name>A0A1W1W167_9BACT</name>
<evidence type="ECO:0000313" key="12">
    <source>
        <dbReference type="Proteomes" id="UP000192266"/>
    </source>
</evidence>
<dbReference type="Gene3D" id="3.30.70.100">
    <property type="match status" value="1"/>
</dbReference>
<dbReference type="GO" id="GO:0005886">
    <property type="term" value="C:plasma membrane"/>
    <property type="evidence" value="ECO:0007669"/>
    <property type="project" value="UniProtKB-SubCell"/>
</dbReference>
<evidence type="ECO:0000259" key="9">
    <source>
        <dbReference type="Pfam" id="PF00924"/>
    </source>
</evidence>
<dbReference type="RefSeq" id="WP_084447225.1">
    <property type="nucleotide sequence ID" value="NZ_FWWW01000091.1"/>
</dbReference>
<dbReference type="Proteomes" id="UP000192266">
    <property type="component" value="Unassembled WGS sequence"/>
</dbReference>
<proteinExistence type="inferred from homology"/>
<evidence type="ECO:0000256" key="2">
    <source>
        <dbReference type="ARBA" id="ARBA00008017"/>
    </source>
</evidence>
<dbReference type="InterPro" id="IPR023408">
    <property type="entry name" value="MscS_beta-dom_sf"/>
</dbReference>
<evidence type="ECO:0000256" key="4">
    <source>
        <dbReference type="ARBA" id="ARBA00022692"/>
    </source>
</evidence>
<dbReference type="InterPro" id="IPR049278">
    <property type="entry name" value="MS_channel_C"/>
</dbReference>
<dbReference type="GO" id="GO:0008381">
    <property type="term" value="F:mechanosensitive monoatomic ion channel activity"/>
    <property type="evidence" value="ECO:0007669"/>
    <property type="project" value="InterPro"/>
</dbReference>
<dbReference type="STRING" id="645990.SAMN00120144_0156"/>
<feature type="domain" description="Mechanosensitive ion channel MscS C-terminal" evidence="10">
    <location>
        <begin position="184"/>
        <end position="255"/>
    </location>
</feature>
<evidence type="ECO:0000256" key="6">
    <source>
        <dbReference type="ARBA" id="ARBA00023136"/>
    </source>
</evidence>
<dbReference type="Pfam" id="PF00924">
    <property type="entry name" value="MS_channel_2nd"/>
    <property type="match status" value="1"/>
</dbReference>
<dbReference type="Gene3D" id="2.30.30.60">
    <property type="match status" value="1"/>
</dbReference>
<evidence type="ECO:0000256" key="3">
    <source>
        <dbReference type="ARBA" id="ARBA00022475"/>
    </source>
</evidence>
<evidence type="ECO:0000256" key="8">
    <source>
        <dbReference type="SAM" id="Phobius"/>
    </source>
</evidence>
<dbReference type="Gene3D" id="1.10.287.1260">
    <property type="match status" value="1"/>
</dbReference>
<reference evidence="11 12" key="1">
    <citation type="submission" date="2017-04" db="EMBL/GenBank/DDBJ databases">
        <authorList>
            <person name="Afonso C.L."/>
            <person name="Miller P.J."/>
            <person name="Scott M.A."/>
            <person name="Spackman E."/>
            <person name="Goraichik I."/>
            <person name="Dimitrov K.M."/>
            <person name="Suarez D.L."/>
            <person name="Swayne D.E."/>
        </authorList>
    </citation>
    <scope>NUCLEOTIDE SEQUENCE [LARGE SCALE GENOMIC DNA]</scope>
    <source>
        <strain evidence="11 12">DSM 11622</strain>
    </source>
</reference>
<dbReference type="SUPFAM" id="SSF50182">
    <property type="entry name" value="Sm-like ribonucleoproteins"/>
    <property type="match status" value="1"/>
</dbReference>
<dbReference type="InterPro" id="IPR006685">
    <property type="entry name" value="MscS_channel_2nd"/>
</dbReference>
<keyword evidence="12" id="KW-1185">Reference proteome</keyword>
<dbReference type="InterPro" id="IPR045275">
    <property type="entry name" value="MscS_archaea/bacteria_type"/>
</dbReference>
<sequence length="321" mass="35550">MFDELNSVLRTYWAQFLFVLPRLLVGVVLLLIVWVVAGRLRLFLNRKLAGHSDDPLLTSFLTQIARWFIVLGGLLLSLQIIGFSGVVGGLLGAAGLSAFLVGFAFKDIAENFLAGVILAFNRPFRLSDTIEIQGVMGRVQELNIRSTLLKTFDGKDVYIPNATILKEKVTNYTRDGFIRQDFLVGIDFDDDVARASRLILEQLNQEEEVLKNAPHEPFVVIDELATSTVNLKVLFWTSSDDYRRGVLELRSRVMDRTKTSLAKKGFSLPPDIIEVRLPSFQPALPIELIRGDGQPAAPSAPDGQRPARPAPEPPLQAGTAP</sequence>
<comment type="subcellular location">
    <subcellularLocation>
        <location evidence="1">Cell membrane</location>
        <topology evidence="1">Multi-pass membrane protein</topology>
    </subcellularLocation>
</comment>
<feature type="domain" description="Mechanosensitive ion channel MscS" evidence="9">
    <location>
        <begin position="107"/>
        <end position="174"/>
    </location>
</feature>